<keyword evidence="7" id="KW-1133">Transmembrane helix</keyword>
<protein>
    <submittedName>
        <fullName evidence="10">Contactin-4</fullName>
    </submittedName>
</protein>
<dbReference type="Pfam" id="PF00167">
    <property type="entry name" value="FGF"/>
    <property type="match status" value="1"/>
</dbReference>
<dbReference type="PROSITE" id="PS50835">
    <property type="entry name" value="IG_LIKE"/>
    <property type="match status" value="4"/>
</dbReference>
<feature type="domain" description="Fibronectin type-III" evidence="9">
    <location>
        <begin position="249"/>
        <end position="345"/>
    </location>
</feature>
<evidence type="ECO:0000256" key="6">
    <source>
        <dbReference type="SAM" id="MobiDB-lite"/>
    </source>
</evidence>
<dbReference type="EMBL" id="CASHTH010003290">
    <property type="protein sequence ID" value="CAI8042890.1"/>
    <property type="molecule type" value="Genomic_DNA"/>
</dbReference>
<feature type="compositionally biased region" description="Polar residues" evidence="6">
    <location>
        <begin position="1227"/>
        <end position="1263"/>
    </location>
</feature>
<dbReference type="SMART" id="SM00409">
    <property type="entry name" value="IG"/>
    <property type="match status" value="4"/>
</dbReference>
<dbReference type="PANTHER" id="PTHR44337:SF20">
    <property type="entry name" value="CARCINOEMBRYONIC ANTIGEN-RELATED CELL ADHESION MOLECULE 5-RELATED"/>
    <property type="match status" value="1"/>
</dbReference>
<keyword evidence="7" id="KW-0812">Transmembrane</keyword>
<dbReference type="CDD" id="cd00063">
    <property type="entry name" value="FN3"/>
    <property type="match status" value="3"/>
</dbReference>
<dbReference type="SUPFAM" id="SSF50353">
    <property type="entry name" value="Cytokine"/>
    <property type="match status" value="1"/>
</dbReference>
<dbReference type="InterPro" id="IPR036179">
    <property type="entry name" value="Ig-like_dom_sf"/>
</dbReference>
<dbReference type="InterPro" id="IPR007110">
    <property type="entry name" value="Ig-like_dom"/>
</dbReference>
<dbReference type="SUPFAM" id="SSF49265">
    <property type="entry name" value="Fibronectin type III"/>
    <property type="match status" value="2"/>
</dbReference>
<evidence type="ECO:0000256" key="7">
    <source>
        <dbReference type="SAM" id="Phobius"/>
    </source>
</evidence>
<feature type="domain" description="Ig-like" evidence="8">
    <location>
        <begin position="335"/>
        <end position="424"/>
    </location>
</feature>
<feature type="region of interest" description="Disordered" evidence="6">
    <location>
        <begin position="1207"/>
        <end position="1298"/>
    </location>
</feature>
<sequence>MEEQPSYHRVGTSLLQRTLHHLNVVVLYSRASGKTLRINDDKTIEGRGAEGALAQFIVHVRAPGVVVFQHAKQANLYLSATEYQLTFTGGNSECHFKVKERDNHLVFASEEHPGKHIGILPGGEVKPPGSTGDGEHGQFFPKHWAAGLLHDLECHTDLVTCCNNVAGEDRGNWYYPNGTRLSFSGNAVNFLRRSQRVDLSRNGGAVSSVANGIYRCTIETNAARSDNSNDTTTGEVVYVGIYTSGAPDPPSNLQVIQNGMASVLASWTPSSGGDPSLTTGYTIRLAPLQENRATVTATAASTETSITIFGLTLGATYSVTIVANSNTLSSNVTGPENVTIETVEVMVSVAPSTPVMIGDTATLSCSAVLPNGVVGPPSFQWDGPDDTAAGSTLVISAIELGQAGRYTCTVVISFFNISESTNIIVQVEAPQPTIEGSRGGSLYEGTAYNLTCAHQLDNRAINSSTVEWTVNGGTVDTTQTRIATSDDRLAFSPLATSDSGSYACLLTLTAQEYVVILNSQQQPNLLKSWSKVFCHRRGQSHHWHRDYLSHNLTVDKTSTAGVYTCVLTIDVPAISLLVTGESQTTLTVQMPQPSIVINLNRPGTLYAGSNLTLSCVVTLDPAVVDTPADVVIVWNGPRTIPGEWYTVSDTATDNLQVSSHLSITPLANDRDNGEYVCSATVSTASDYILGTGGSNSTTLEITSPPPLTVNIETSGLLLTGQSYTFECTANVVEDLISSLDLELLAPNGMSLASVTSPDSNTLLYSLSSLDTSHGGEYKCRAVLVIPGSGIDSSTTATKSITVVDAYPVEDVAVAFSSSSALELTWGPPQLGANLTIAFVLTCTPLLEGIPVPEPVRTSSGDEMTLSLAELYPGVSYNCSVVTVTAKGQSQPVSKVQATEEIAPMGPPLSLEVIVGATDVTFTWSLPLVTLRNGEITGFTLSCFSGGALMLRQSFSAPGTHKVQGFLSATAYNCSVVAVNSKGDGPPTTLLLKTQTSPTSSGGLDVILVAAVIVAVVFIVSVVVILVVLAVFIARRRGRKYSLNRAARPNSYITRTADSCSATVTANPNTEGDYSVIKAGGEGGATAPPEYEMIRTYSQLPPGKRPAPEYLHGTIDLTVNQHAESDIDEQRMIIKGGIVPNPQYAMLPAEINGNGAAAMTDLSMQSPQYEMIENYSRVGKSENMYEVPKSVPEVTPKPGPVQQYCVPQSRHNTISQPSGTRTREDVLSSYSVPRSRNYTVTQGVGPQNLYNVPRSHQNTGTIQQLPLPTAPAAPTNPYDRLDTAANTRHKQNSDSNKQI</sequence>
<dbReference type="InterPro" id="IPR003599">
    <property type="entry name" value="Ig_sub"/>
</dbReference>
<keyword evidence="11" id="KW-1185">Reference proteome</keyword>
<evidence type="ECO:0000256" key="4">
    <source>
        <dbReference type="ARBA" id="ARBA00023180"/>
    </source>
</evidence>
<feature type="domain" description="Ig-like" evidence="8">
    <location>
        <begin position="430"/>
        <end position="515"/>
    </location>
</feature>
<name>A0AA35T6Y9_GEOBA</name>
<dbReference type="InterPro" id="IPR052598">
    <property type="entry name" value="IgSF_CEA-related"/>
</dbReference>
<feature type="domain" description="Ig-like" evidence="8">
    <location>
        <begin position="705"/>
        <end position="801"/>
    </location>
</feature>
<dbReference type="Gene3D" id="2.80.10.50">
    <property type="match status" value="1"/>
</dbReference>
<dbReference type="PROSITE" id="PS50853">
    <property type="entry name" value="FN3"/>
    <property type="match status" value="3"/>
</dbReference>
<proteinExistence type="inferred from homology"/>
<keyword evidence="4" id="KW-0325">Glycoprotein</keyword>
<feature type="transmembrane region" description="Helical" evidence="7">
    <location>
        <begin position="1005"/>
        <end position="1033"/>
    </location>
</feature>
<keyword evidence="2" id="KW-0732">Signal</keyword>
<dbReference type="InterPro" id="IPR036116">
    <property type="entry name" value="FN3_sf"/>
</dbReference>
<evidence type="ECO:0000256" key="3">
    <source>
        <dbReference type="ARBA" id="ARBA00023157"/>
    </source>
</evidence>
<evidence type="ECO:0000259" key="8">
    <source>
        <dbReference type="PROSITE" id="PS50835"/>
    </source>
</evidence>
<dbReference type="PANTHER" id="PTHR44337">
    <property type="entry name" value="CARCINOEMBRYONIC ANTIGEN-RELATED CELL ADHESION MOLECULE 8"/>
    <property type="match status" value="1"/>
</dbReference>
<evidence type="ECO:0000259" key="9">
    <source>
        <dbReference type="PROSITE" id="PS50853"/>
    </source>
</evidence>
<feature type="domain" description="Ig-like" evidence="8">
    <location>
        <begin position="593"/>
        <end position="702"/>
    </location>
</feature>
<dbReference type="InterPro" id="IPR013783">
    <property type="entry name" value="Ig-like_fold"/>
</dbReference>
<dbReference type="Gene3D" id="2.60.40.10">
    <property type="entry name" value="Immunoglobulins"/>
    <property type="match status" value="6"/>
</dbReference>
<keyword evidence="3" id="KW-1015">Disulfide bond</keyword>
<keyword evidence="7" id="KW-0472">Membrane</keyword>
<reference evidence="10" key="1">
    <citation type="submission" date="2023-03" db="EMBL/GenBank/DDBJ databases">
        <authorList>
            <person name="Steffen K."/>
            <person name="Cardenas P."/>
        </authorList>
    </citation>
    <scope>NUCLEOTIDE SEQUENCE</scope>
</reference>
<feature type="compositionally biased region" description="Low complexity" evidence="6">
    <location>
        <begin position="1264"/>
        <end position="1274"/>
    </location>
</feature>
<dbReference type="Pfam" id="PF13895">
    <property type="entry name" value="Ig_2"/>
    <property type="match status" value="1"/>
</dbReference>
<dbReference type="SUPFAM" id="SSF48726">
    <property type="entry name" value="Immunoglobulin"/>
    <property type="match status" value="4"/>
</dbReference>
<accession>A0AA35T6Y9</accession>
<evidence type="ECO:0000256" key="2">
    <source>
        <dbReference type="ARBA" id="ARBA00022729"/>
    </source>
</evidence>
<dbReference type="InterPro" id="IPR008996">
    <property type="entry name" value="IL1/FGF"/>
</dbReference>
<dbReference type="GO" id="GO:0008083">
    <property type="term" value="F:growth factor activity"/>
    <property type="evidence" value="ECO:0007669"/>
    <property type="project" value="InterPro"/>
</dbReference>
<comment type="similarity">
    <text evidence="1">Belongs to the heparin-binding growth factors family.</text>
</comment>
<feature type="domain" description="Fibronectin type-III" evidence="9">
    <location>
        <begin position="906"/>
        <end position="998"/>
    </location>
</feature>
<feature type="compositionally biased region" description="Polar residues" evidence="6">
    <location>
        <begin position="1207"/>
        <end position="1219"/>
    </location>
</feature>
<dbReference type="Pfam" id="PF00041">
    <property type="entry name" value="fn3"/>
    <property type="match status" value="3"/>
</dbReference>
<comment type="caution">
    <text evidence="10">The sequence shown here is derived from an EMBL/GenBank/DDBJ whole genome shotgun (WGS) entry which is preliminary data.</text>
</comment>
<dbReference type="SMART" id="SM00060">
    <property type="entry name" value="FN3"/>
    <property type="match status" value="3"/>
</dbReference>
<feature type="domain" description="Fibronectin type-III" evidence="9">
    <location>
        <begin position="807"/>
        <end position="904"/>
    </location>
</feature>
<dbReference type="InterPro" id="IPR002209">
    <property type="entry name" value="Fibroblast_GF_fam"/>
</dbReference>
<keyword evidence="5" id="KW-0393">Immunoglobulin domain</keyword>
<organism evidence="10 11">
    <name type="scientific">Geodia barretti</name>
    <name type="common">Barrett's horny sponge</name>
    <dbReference type="NCBI Taxonomy" id="519541"/>
    <lineage>
        <taxon>Eukaryota</taxon>
        <taxon>Metazoa</taxon>
        <taxon>Porifera</taxon>
        <taxon>Demospongiae</taxon>
        <taxon>Heteroscleromorpha</taxon>
        <taxon>Tetractinellida</taxon>
        <taxon>Astrophorina</taxon>
        <taxon>Geodiidae</taxon>
        <taxon>Geodia</taxon>
    </lineage>
</organism>
<dbReference type="InterPro" id="IPR003961">
    <property type="entry name" value="FN3_dom"/>
</dbReference>
<dbReference type="Proteomes" id="UP001174909">
    <property type="component" value="Unassembled WGS sequence"/>
</dbReference>
<gene>
    <name evidence="10" type="ORF">GBAR_LOCUS23790</name>
</gene>
<evidence type="ECO:0000256" key="1">
    <source>
        <dbReference type="ARBA" id="ARBA00007936"/>
    </source>
</evidence>
<evidence type="ECO:0000313" key="10">
    <source>
        <dbReference type="EMBL" id="CAI8042890.1"/>
    </source>
</evidence>
<evidence type="ECO:0000313" key="11">
    <source>
        <dbReference type="Proteomes" id="UP001174909"/>
    </source>
</evidence>
<evidence type="ECO:0000256" key="5">
    <source>
        <dbReference type="ARBA" id="ARBA00023319"/>
    </source>
</evidence>